<name>A0ACB9SIN4_HOLOL</name>
<reference evidence="1" key="1">
    <citation type="submission" date="2022-04" db="EMBL/GenBank/DDBJ databases">
        <title>Chromosome-scale genome assembly of Holotrichia oblita Faldermann.</title>
        <authorList>
            <person name="Rongchong L."/>
        </authorList>
    </citation>
    <scope>NUCLEOTIDE SEQUENCE</scope>
    <source>
        <strain evidence="1">81SQS9</strain>
    </source>
</reference>
<accession>A0ACB9SIN4</accession>
<organism evidence="1 2">
    <name type="scientific">Holotrichia oblita</name>
    <name type="common">Chafer beetle</name>
    <dbReference type="NCBI Taxonomy" id="644536"/>
    <lineage>
        <taxon>Eukaryota</taxon>
        <taxon>Metazoa</taxon>
        <taxon>Ecdysozoa</taxon>
        <taxon>Arthropoda</taxon>
        <taxon>Hexapoda</taxon>
        <taxon>Insecta</taxon>
        <taxon>Pterygota</taxon>
        <taxon>Neoptera</taxon>
        <taxon>Endopterygota</taxon>
        <taxon>Coleoptera</taxon>
        <taxon>Polyphaga</taxon>
        <taxon>Scarabaeiformia</taxon>
        <taxon>Scarabaeidae</taxon>
        <taxon>Melolonthinae</taxon>
        <taxon>Holotrichia</taxon>
    </lineage>
</organism>
<evidence type="ECO:0000313" key="2">
    <source>
        <dbReference type="Proteomes" id="UP001056778"/>
    </source>
</evidence>
<keyword evidence="2" id="KW-1185">Reference proteome</keyword>
<sequence length="787" mass="89196">MGNKDITKMLIEGMDMKKFGPDWLCDAIEFGDTEVITLLLEAEIHLNITKIKYAKTMFNEEVSYRNVLNALRTCCDYNSDVSRMPLDEYLSIANSLKEISSIYLRGNPDVVSYFPFIKAVDTRRIDIVHLLLKTGFNIDQEIEYYDCVIEKIYLCSTPLCCAVESWNIDMVELLLQHGAKVNYSPHNDQLPLIRAICQNEVIHSYDYNVYQHYLGLEGIFRKRLYYELRIDVSRVISRLDSSLSKPAFLDRRIQMVKVLLQYGADVNFKVKNGLSPLEMALNTRNWMIVEILLLYGANPNNLKEWHFTDILAVLPIENIKIIELLLKNGANPNFKTACGVTPLYVIARRRHADMVRLLFEYGANADIITCTRTLLAKAKQIGHIADVTLLWNLSEMCFVGPIDDPAYPTVVLTLLQTITNQESINLVNEIDITRDGNDVKFINELVRYARNFTNPYEMKYLNVVLELNKPEIDRKLFGYFAYRESLVAVAAKYRNKTMIEILTRNGQGVNSMDESGNIALVSAIKSIMGKSVVEFLLENEADVNLSDKEGDTPLICAVDRENIDIIEVLFKYNATVNCVNKYGGTPLLYAIDKNNANIVHILLDYGADVNFTVESALTPLYAAVIIGNPEIVNILLRYGAQSNIETCGNTLLYKAIKSGHWFIVQLLLRGKYSLILGNYEVTQKIYRNLANANAVYEFGLTPLHLATTAGHYSVVYILLHFNADCDQVDEHGRTALHYAVQGDRTDIVLGLLEHDANVNMKDENGLTPLDYAKRRANSEIIALLSSK</sequence>
<gene>
    <name evidence="1" type="ORF">MML48_9g00000573</name>
</gene>
<evidence type="ECO:0000313" key="1">
    <source>
        <dbReference type="EMBL" id="KAI4455159.1"/>
    </source>
</evidence>
<dbReference type="Proteomes" id="UP001056778">
    <property type="component" value="Chromosome 9"/>
</dbReference>
<protein>
    <submittedName>
        <fullName evidence="1">Ankyrin repeat-containing</fullName>
    </submittedName>
</protein>
<comment type="caution">
    <text evidence="1">The sequence shown here is derived from an EMBL/GenBank/DDBJ whole genome shotgun (WGS) entry which is preliminary data.</text>
</comment>
<proteinExistence type="predicted"/>
<dbReference type="EMBL" id="CM043023">
    <property type="protein sequence ID" value="KAI4455159.1"/>
    <property type="molecule type" value="Genomic_DNA"/>
</dbReference>